<proteinExistence type="inferred from homology"/>
<feature type="compositionally biased region" description="Polar residues" evidence="2">
    <location>
        <begin position="35"/>
        <end position="51"/>
    </location>
</feature>
<dbReference type="EMBL" id="KZ772683">
    <property type="protein sequence ID" value="PTQ46342.1"/>
    <property type="molecule type" value="Genomic_DNA"/>
</dbReference>
<dbReference type="PANTHER" id="PTHR10566">
    <property type="entry name" value="CHAPERONE-ACTIVITY OF BC1 COMPLEX CABC1 -RELATED"/>
    <property type="match status" value="1"/>
</dbReference>
<gene>
    <name evidence="4" type="ORF">MARPO_0011s0039</name>
</gene>
<protein>
    <recommendedName>
        <fullName evidence="3">Protein kinase domain-containing protein</fullName>
    </recommendedName>
</protein>
<feature type="domain" description="Protein kinase" evidence="3">
    <location>
        <begin position="203"/>
        <end position="561"/>
    </location>
</feature>
<dbReference type="GO" id="GO:0004672">
    <property type="term" value="F:protein kinase activity"/>
    <property type="evidence" value="ECO:0000318"/>
    <property type="project" value="GO_Central"/>
</dbReference>
<feature type="region of interest" description="Disordered" evidence="2">
    <location>
        <begin position="662"/>
        <end position="686"/>
    </location>
</feature>
<dbReference type="Proteomes" id="UP000244005">
    <property type="component" value="Unassembled WGS sequence"/>
</dbReference>
<dbReference type="OMA" id="SANACVC"/>
<dbReference type="SUPFAM" id="SSF56112">
    <property type="entry name" value="Protein kinase-like (PK-like)"/>
    <property type="match status" value="1"/>
</dbReference>
<evidence type="ECO:0000313" key="4">
    <source>
        <dbReference type="EMBL" id="PTQ46342.1"/>
    </source>
</evidence>
<dbReference type="CDD" id="cd05121">
    <property type="entry name" value="ABC1_ADCK3-like"/>
    <property type="match status" value="1"/>
</dbReference>
<organism evidence="4 5">
    <name type="scientific">Marchantia polymorpha</name>
    <name type="common">Common liverwort</name>
    <name type="synonym">Marchantia aquatica</name>
    <dbReference type="NCBI Taxonomy" id="3197"/>
    <lineage>
        <taxon>Eukaryota</taxon>
        <taxon>Viridiplantae</taxon>
        <taxon>Streptophyta</taxon>
        <taxon>Embryophyta</taxon>
        <taxon>Marchantiophyta</taxon>
        <taxon>Marchantiopsida</taxon>
        <taxon>Marchantiidae</taxon>
        <taxon>Marchantiales</taxon>
        <taxon>Marchantiaceae</taxon>
        <taxon>Marchantia</taxon>
    </lineage>
</organism>
<reference evidence="5" key="1">
    <citation type="journal article" date="2017" name="Cell">
        <title>Insights into land plant evolution garnered from the Marchantia polymorpha genome.</title>
        <authorList>
            <person name="Bowman J.L."/>
            <person name="Kohchi T."/>
            <person name="Yamato K.T."/>
            <person name="Jenkins J."/>
            <person name="Shu S."/>
            <person name="Ishizaki K."/>
            <person name="Yamaoka S."/>
            <person name="Nishihama R."/>
            <person name="Nakamura Y."/>
            <person name="Berger F."/>
            <person name="Adam C."/>
            <person name="Aki S.S."/>
            <person name="Althoff F."/>
            <person name="Araki T."/>
            <person name="Arteaga-Vazquez M.A."/>
            <person name="Balasubrmanian S."/>
            <person name="Barry K."/>
            <person name="Bauer D."/>
            <person name="Boehm C.R."/>
            <person name="Briginshaw L."/>
            <person name="Caballero-Perez J."/>
            <person name="Catarino B."/>
            <person name="Chen F."/>
            <person name="Chiyoda S."/>
            <person name="Chovatia M."/>
            <person name="Davies K.M."/>
            <person name="Delmans M."/>
            <person name="Demura T."/>
            <person name="Dierschke T."/>
            <person name="Dolan L."/>
            <person name="Dorantes-Acosta A.E."/>
            <person name="Eklund D.M."/>
            <person name="Florent S.N."/>
            <person name="Flores-Sandoval E."/>
            <person name="Fujiyama A."/>
            <person name="Fukuzawa H."/>
            <person name="Galik B."/>
            <person name="Grimanelli D."/>
            <person name="Grimwood J."/>
            <person name="Grossniklaus U."/>
            <person name="Hamada T."/>
            <person name="Haseloff J."/>
            <person name="Hetherington A.J."/>
            <person name="Higo A."/>
            <person name="Hirakawa Y."/>
            <person name="Hundley H.N."/>
            <person name="Ikeda Y."/>
            <person name="Inoue K."/>
            <person name="Inoue S.I."/>
            <person name="Ishida S."/>
            <person name="Jia Q."/>
            <person name="Kakita M."/>
            <person name="Kanazawa T."/>
            <person name="Kawai Y."/>
            <person name="Kawashima T."/>
            <person name="Kennedy M."/>
            <person name="Kinose K."/>
            <person name="Kinoshita T."/>
            <person name="Kohara Y."/>
            <person name="Koide E."/>
            <person name="Komatsu K."/>
            <person name="Kopischke S."/>
            <person name="Kubo M."/>
            <person name="Kyozuka J."/>
            <person name="Lagercrantz U."/>
            <person name="Lin S.S."/>
            <person name="Lindquist E."/>
            <person name="Lipzen A.M."/>
            <person name="Lu C.W."/>
            <person name="De Luna E."/>
            <person name="Martienssen R.A."/>
            <person name="Minamino N."/>
            <person name="Mizutani M."/>
            <person name="Mizutani M."/>
            <person name="Mochizuki N."/>
            <person name="Monte I."/>
            <person name="Mosher R."/>
            <person name="Nagasaki H."/>
            <person name="Nakagami H."/>
            <person name="Naramoto S."/>
            <person name="Nishitani K."/>
            <person name="Ohtani M."/>
            <person name="Okamoto T."/>
            <person name="Okumura M."/>
            <person name="Phillips J."/>
            <person name="Pollak B."/>
            <person name="Reinders A."/>
            <person name="Rovekamp M."/>
            <person name="Sano R."/>
            <person name="Sawa S."/>
            <person name="Schmid M.W."/>
            <person name="Shirakawa M."/>
            <person name="Solano R."/>
            <person name="Spunde A."/>
            <person name="Suetsugu N."/>
            <person name="Sugano S."/>
            <person name="Sugiyama A."/>
            <person name="Sun R."/>
            <person name="Suzuki Y."/>
            <person name="Takenaka M."/>
            <person name="Takezawa D."/>
            <person name="Tomogane H."/>
            <person name="Tsuzuki M."/>
            <person name="Ueda T."/>
            <person name="Umeda M."/>
            <person name="Ward J.M."/>
            <person name="Watanabe Y."/>
            <person name="Yazaki K."/>
            <person name="Yokoyama R."/>
            <person name="Yoshitake Y."/>
            <person name="Yotsui I."/>
            <person name="Zachgo S."/>
            <person name="Schmutz J."/>
        </authorList>
    </citation>
    <scope>NUCLEOTIDE SEQUENCE [LARGE SCALE GENOMIC DNA]</scope>
    <source>
        <strain evidence="5">Tak-1</strain>
    </source>
</reference>
<dbReference type="PANTHER" id="PTHR10566:SF124">
    <property type="entry name" value="PROTEIN KINASE SUPERFAMILY PROTEIN"/>
    <property type="match status" value="1"/>
</dbReference>
<name>A0A2R6XJT0_MARPO</name>
<dbReference type="OrthoDB" id="427480at2759"/>
<dbReference type="Pfam" id="PF03109">
    <property type="entry name" value="ABC1"/>
    <property type="match status" value="1"/>
</dbReference>
<evidence type="ECO:0000256" key="1">
    <source>
        <dbReference type="ARBA" id="ARBA00009670"/>
    </source>
</evidence>
<evidence type="ECO:0000259" key="3">
    <source>
        <dbReference type="PROSITE" id="PS50011"/>
    </source>
</evidence>
<comment type="similarity">
    <text evidence="1">Belongs to the protein kinase superfamily. ADCK protein kinase family.</text>
</comment>
<dbReference type="Gramene" id="Mp4g10520.1">
    <property type="protein sequence ID" value="Mp4g10520.1.cds"/>
    <property type="gene ID" value="Mp4g10520"/>
</dbReference>
<evidence type="ECO:0000256" key="2">
    <source>
        <dbReference type="SAM" id="MobiDB-lite"/>
    </source>
</evidence>
<dbReference type="InterPro" id="IPR004147">
    <property type="entry name" value="ABC1_dom"/>
</dbReference>
<feature type="region of interest" description="Disordered" evidence="2">
    <location>
        <begin position="740"/>
        <end position="789"/>
    </location>
</feature>
<feature type="compositionally biased region" description="Basic and acidic residues" evidence="2">
    <location>
        <begin position="755"/>
        <end position="765"/>
    </location>
</feature>
<dbReference type="GO" id="GO:0005524">
    <property type="term" value="F:ATP binding"/>
    <property type="evidence" value="ECO:0007669"/>
    <property type="project" value="InterPro"/>
</dbReference>
<sequence>MGTLCLLIRSHRQSRLGSSQLSRLLLGGPFDAEDGTSSASRLSNNTFTSPETRPLHSLESSTPFPPFHGGNRRSIHSGSTGRGAPEWTIYNPEEFSRYYRFRPFPVIRRATVIIVEMLLLGIGQTVEKDIQKRAARLRRSLIRLGPFYIKLGQALSTRPDILPTAYCQELAKLQDQIPPYPTSTALEFLEVELGAPASQLYAYITPEPVAAASLGQVYKARLHSGESVAVKVQRPGVTGRLALDAHLLRLLGPPLQRFAGARSDLLAMLNEMVERMFEEVDYVREGRYAERFAKLYGIPQEDDGHKPIRGAERIRLKNSETSIEGVVKVPKVYWPLSSKGVLTMEWIDGLKLTDGDSLRKANLNTTQVVDQGVFCSLRQLLEEGFFHADPHPGNLVVTKEGVLAYFDFGMMSEIRREYRIGLIRTIIHFVNRDSVGLAKDFQTLGFLPQEIDIAPIAKALNETFGDEGTKSQLDFQGIMTQLSDVMYQFNFRLPPEYAMVIRALGSLEGTATVLDPEFKVVASAYPFIVGRLLADPDPEMREILRELLIRNNGSIRWHRLERLVFAIAEQSTSISDDPSKAKRYSVRDGLGRRAAAGIKGAFNTRAVASATMDVLEFILSGKGTRVRTLLVQDITQTSDLLLQQYIAQYLDFDELYHNFRDKSRDSSTSSKVDEEDDTQYSKPQGNPLWQLYPWGFSREGTSSSFPWSRYTTANVWGKKPGKSLRGTRLWQQEMDADTKLKAATGEKITPRPKMSTKDGTADGGHKRSLKDPGTASSSQTPKDEEKVSDSFGGRVKVGFQAFANAVSSAPEIWIPLMARLASKPEARSLGSDVASSLLEVYRHRTSEASFLAMSKALHEKDRCKQASCRV</sequence>
<dbReference type="AlphaFoldDB" id="A0A2R6XJT0"/>
<dbReference type="InterPro" id="IPR000719">
    <property type="entry name" value="Prot_kinase_dom"/>
</dbReference>
<dbReference type="PROSITE" id="PS50011">
    <property type="entry name" value="PROTEIN_KINASE_DOM"/>
    <property type="match status" value="1"/>
</dbReference>
<keyword evidence="5" id="KW-1185">Reference proteome</keyword>
<dbReference type="InterPro" id="IPR050154">
    <property type="entry name" value="UbiB_kinase"/>
</dbReference>
<accession>A0A2R6XJT0</accession>
<feature type="region of interest" description="Disordered" evidence="2">
    <location>
        <begin position="33"/>
        <end position="83"/>
    </location>
</feature>
<dbReference type="InterPro" id="IPR011009">
    <property type="entry name" value="Kinase-like_dom_sf"/>
</dbReference>
<evidence type="ECO:0000313" key="5">
    <source>
        <dbReference type="Proteomes" id="UP000244005"/>
    </source>
</evidence>